<dbReference type="EMBL" id="CP036433">
    <property type="protein sequence ID" value="QDU92894.1"/>
    <property type="molecule type" value="Genomic_DNA"/>
</dbReference>
<name>A0A518DM31_9BACT</name>
<reference evidence="1 2" key="1">
    <citation type="submission" date="2019-02" db="EMBL/GenBank/DDBJ databases">
        <title>Deep-cultivation of Planctomycetes and their phenomic and genomic characterization uncovers novel biology.</title>
        <authorList>
            <person name="Wiegand S."/>
            <person name="Jogler M."/>
            <person name="Boedeker C."/>
            <person name="Pinto D."/>
            <person name="Vollmers J."/>
            <person name="Rivas-Marin E."/>
            <person name="Kohn T."/>
            <person name="Peeters S.H."/>
            <person name="Heuer A."/>
            <person name="Rast P."/>
            <person name="Oberbeckmann S."/>
            <person name="Bunk B."/>
            <person name="Jeske O."/>
            <person name="Meyerdierks A."/>
            <person name="Storesund J.E."/>
            <person name="Kallscheuer N."/>
            <person name="Luecker S."/>
            <person name="Lage O.M."/>
            <person name="Pohl T."/>
            <person name="Merkel B.J."/>
            <person name="Hornburger P."/>
            <person name="Mueller R.-W."/>
            <person name="Bruemmer F."/>
            <person name="Labrenz M."/>
            <person name="Spormann A.M."/>
            <person name="Op den Camp H."/>
            <person name="Overmann J."/>
            <person name="Amann R."/>
            <person name="Jetten M.S.M."/>
            <person name="Mascher T."/>
            <person name="Medema M.H."/>
            <person name="Devos D.P."/>
            <person name="Kaster A.-K."/>
            <person name="Ovreas L."/>
            <person name="Rohde M."/>
            <person name="Galperin M.Y."/>
            <person name="Jogler C."/>
        </authorList>
    </citation>
    <scope>NUCLEOTIDE SEQUENCE [LARGE SCALE GENOMIC DNA]</scope>
    <source>
        <strain evidence="1 2">Pla85_3_4</strain>
    </source>
</reference>
<dbReference type="PROSITE" id="PS51318">
    <property type="entry name" value="TAT"/>
    <property type="match status" value="1"/>
</dbReference>
<accession>A0A518DM31</accession>
<evidence type="ECO:0000313" key="2">
    <source>
        <dbReference type="Proteomes" id="UP000317648"/>
    </source>
</evidence>
<organism evidence="1 2">
    <name type="scientific">Lignipirellula cremea</name>
    <dbReference type="NCBI Taxonomy" id="2528010"/>
    <lineage>
        <taxon>Bacteria</taxon>
        <taxon>Pseudomonadati</taxon>
        <taxon>Planctomycetota</taxon>
        <taxon>Planctomycetia</taxon>
        <taxon>Pirellulales</taxon>
        <taxon>Pirellulaceae</taxon>
        <taxon>Lignipirellula</taxon>
    </lineage>
</organism>
<evidence type="ECO:0000313" key="1">
    <source>
        <dbReference type="EMBL" id="QDU92894.1"/>
    </source>
</evidence>
<dbReference type="KEGG" id="lcre:Pla8534_06670"/>
<dbReference type="Proteomes" id="UP000317648">
    <property type="component" value="Chromosome"/>
</dbReference>
<dbReference type="OrthoDB" id="9146593at2"/>
<dbReference type="Pfam" id="PF07586">
    <property type="entry name" value="HXXSHH"/>
    <property type="match status" value="1"/>
</dbReference>
<dbReference type="AlphaFoldDB" id="A0A518DM31"/>
<gene>
    <name evidence="1" type="ORF">Pla8534_06670</name>
</gene>
<protein>
    <recommendedName>
        <fullName evidence="3">DUF1552 domain-containing protein</fullName>
    </recommendedName>
</protein>
<dbReference type="RefSeq" id="WP_145049233.1">
    <property type="nucleotide sequence ID" value="NZ_CP036433.1"/>
</dbReference>
<evidence type="ECO:0008006" key="3">
    <source>
        <dbReference type="Google" id="ProtNLM"/>
    </source>
</evidence>
<keyword evidence="2" id="KW-1185">Reference proteome</keyword>
<dbReference type="InterPro" id="IPR006311">
    <property type="entry name" value="TAT_signal"/>
</dbReference>
<dbReference type="InterPro" id="IPR011447">
    <property type="entry name" value="DUF1552"/>
</dbReference>
<sequence>MNSLSARQAMLSRRTVLQAAGVAIALPLLDAMRPAVCSSAWGAESSAEPPRRMIAIQTNQGIMPHLFFPEQAGKDYKLSPYLQTLAPLRNDMTVFSGMSHPGVDGGHSNEQSFLTGAPHPAGAAFRNSLSFDQLAAEQIGAQTRFPCLVVSCSNSSSSGMSYTRAGVKIPAETSAAKLYRQLFVQGSEKEIEERVHDLESGRSLLDTVRERARRLEKTTGPADRQRLDQYFTAIRELEQQLLQSESWQHKPKPQVELPEPTDVSEPAQLLTRLRSTLEVLRLAFETDSTRVVSLFVQPLGVLSEIPGVASETHSLTHHGNRPEMISELRIIEEAQLAALKDFLLGLKNAREENGTLLDHTAVLYGTCMGNANGHTNQNWPMLLAGGGFRHGQHLAFDTQQNEPIANLFVSVLQRLGLETDRFSSSTGALRGLEMV</sequence>
<proteinExistence type="predicted"/>